<proteinExistence type="predicted"/>
<evidence type="ECO:0000313" key="3">
    <source>
        <dbReference type="EMBL" id="MBD8527334.1"/>
    </source>
</evidence>
<feature type="transmembrane region" description="Helical" evidence="1">
    <location>
        <begin position="85"/>
        <end position="105"/>
    </location>
</feature>
<evidence type="ECO:0000313" key="4">
    <source>
        <dbReference type="Proteomes" id="UP000613768"/>
    </source>
</evidence>
<evidence type="ECO:0000259" key="2">
    <source>
        <dbReference type="Pfam" id="PF13386"/>
    </source>
</evidence>
<dbReference type="InterPro" id="IPR039447">
    <property type="entry name" value="UreH-like_TM_dom"/>
</dbReference>
<evidence type="ECO:0000256" key="1">
    <source>
        <dbReference type="SAM" id="Phobius"/>
    </source>
</evidence>
<dbReference type="Proteomes" id="UP000613768">
    <property type="component" value="Unassembled WGS sequence"/>
</dbReference>
<feature type="transmembrane region" description="Helical" evidence="1">
    <location>
        <begin position="140"/>
        <end position="160"/>
    </location>
</feature>
<dbReference type="Pfam" id="PF13386">
    <property type="entry name" value="DsbD_2"/>
    <property type="match status" value="1"/>
</dbReference>
<dbReference type="PANTHER" id="PTHR42208">
    <property type="entry name" value="HEAVY METAL TRANSPORTER-RELATED"/>
    <property type="match status" value="1"/>
</dbReference>
<keyword evidence="1" id="KW-0812">Transmembrane</keyword>
<sequence length="240" mass="24446">MIDWLVIGGAFLSGLLGAFHCAAMCGGIATGVAAGFERSRAGQSALALNLGRIGGYALAGALAGGLGAGLVQISRLSALQHGMRILVGAVLVIAALRILAPRLSFGLGGMGSRLWLSLRPMTSAVLPATTVTRQLLLGALWGWLPCGLSATLLVAAWLSVDALQGALIMLSFGLGTWVTMLPLTYSGSRIGTLLRGGHRQTLAAVLLISGLVTATAPLLSQHAAIHQLLLALGCRSLIGP</sequence>
<feature type="transmembrane region" description="Helical" evidence="1">
    <location>
        <begin position="53"/>
        <end position="73"/>
    </location>
</feature>
<keyword evidence="4" id="KW-1185">Reference proteome</keyword>
<dbReference type="EMBL" id="JACYTR010000048">
    <property type="protein sequence ID" value="MBD8527334.1"/>
    <property type="molecule type" value="Genomic_DNA"/>
</dbReference>
<feature type="domain" description="Urease accessory protein UreH-like transmembrane" evidence="2">
    <location>
        <begin position="10"/>
        <end position="208"/>
    </location>
</feature>
<feature type="transmembrane region" description="Helical" evidence="1">
    <location>
        <begin position="167"/>
        <end position="188"/>
    </location>
</feature>
<dbReference type="AlphaFoldDB" id="A0AAW3ZQB7"/>
<accession>A0AAW3ZQB7</accession>
<feature type="transmembrane region" description="Helical" evidence="1">
    <location>
        <begin position="200"/>
        <end position="219"/>
    </location>
</feature>
<keyword evidence="1" id="KW-0472">Membrane</keyword>
<protein>
    <submittedName>
        <fullName evidence="3">Sulfite exporter TauE/SafE family protein</fullName>
    </submittedName>
</protein>
<organism evidence="3 4">
    <name type="scientific">Pseudomarimonas arenosa</name>
    <dbReference type="NCBI Taxonomy" id="2774145"/>
    <lineage>
        <taxon>Bacteria</taxon>
        <taxon>Pseudomonadati</taxon>
        <taxon>Pseudomonadota</taxon>
        <taxon>Gammaproteobacteria</taxon>
        <taxon>Lysobacterales</taxon>
        <taxon>Lysobacteraceae</taxon>
        <taxon>Pseudomarimonas</taxon>
    </lineage>
</organism>
<dbReference type="PANTHER" id="PTHR42208:SF1">
    <property type="entry name" value="HEAVY METAL TRANSPORTER"/>
    <property type="match status" value="1"/>
</dbReference>
<comment type="caution">
    <text evidence="3">The sequence shown here is derived from an EMBL/GenBank/DDBJ whole genome shotgun (WGS) entry which is preliminary data.</text>
</comment>
<gene>
    <name evidence="3" type="ORF">IFO71_16450</name>
</gene>
<reference evidence="3 4" key="1">
    <citation type="submission" date="2020-09" db="EMBL/GenBank/DDBJ databases">
        <title>Pseudoxanthomonas sp. CAU 1598 isolated from sand of Yaerae Beach.</title>
        <authorList>
            <person name="Kim W."/>
        </authorList>
    </citation>
    <scope>NUCLEOTIDE SEQUENCE [LARGE SCALE GENOMIC DNA]</scope>
    <source>
        <strain evidence="3 4">CAU 1598</strain>
    </source>
</reference>
<dbReference type="RefSeq" id="WP_192030755.1">
    <property type="nucleotide sequence ID" value="NZ_JACYTR010000048.1"/>
</dbReference>
<keyword evidence="1" id="KW-1133">Transmembrane helix</keyword>
<name>A0AAW3ZQB7_9GAMM</name>